<accession>A0A1D8TNE3</accession>
<protein>
    <submittedName>
        <fullName evidence="1">Uncharacterized protein</fullName>
    </submittedName>
</protein>
<dbReference type="RefSeq" id="WP_070391627.1">
    <property type="nucleotide sequence ID" value="NZ_CP017599.1"/>
</dbReference>
<evidence type="ECO:0000313" key="1">
    <source>
        <dbReference type="EMBL" id="AOW99134.1"/>
    </source>
</evidence>
<evidence type="ECO:0000313" key="2">
    <source>
        <dbReference type="Proteomes" id="UP000177870"/>
    </source>
</evidence>
<dbReference type="Proteomes" id="UP000177870">
    <property type="component" value="Chromosome"/>
</dbReference>
<dbReference type="EMBL" id="CP017599">
    <property type="protein sequence ID" value="AOW99134.1"/>
    <property type="molecule type" value="Genomic_DNA"/>
</dbReference>
<proteinExistence type="predicted"/>
<organism evidence="1 2">
    <name type="scientific">Moorena producens PAL-8-15-08-1</name>
    <dbReference type="NCBI Taxonomy" id="1458985"/>
    <lineage>
        <taxon>Bacteria</taxon>
        <taxon>Bacillati</taxon>
        <taxon>Cyanobacteriota</taxon>
        <taxon>Cyanophyceae</taxon>
        <taxon>Coleofasciculales</taxon>
        <taxon>Coleofasciculaceae</taxon>
        <taxon>Moorena</taxon>
    </lineage>
</organism>
<dbReference type="OrthoDB" id="516702at2"/>
<reference evidence="2" key="1">
    <citation type="submission" date="2016-10" db="EMBL/GenBank/DDBJ databases">
        <title>Comparative genomics uncovers the prolific and rare metabolic potential of the cyanobacterial genus Moorea.</title>
        <authorList>
            <person name="Leao T."/>
            <person name="Castelao G."/>
            <person name="Korobeynikov A."/>
            <person name="Monroe E.A."/>
            <person name="Podell S."/>
            <person name="Glukhov E."/>
            <person name="Allen E."/>
            <person name="Gerwick W.H."/>
            <person name="Gerwick L."/>
        </authorList>
    </citation>
    <scope>NUCLEOTIDE SEQUENCE [LARGE SCALE GENOMIC DNA]</scope>
    <source>
        <strain evidence="2">PAL-8-15-08-1</strain>
    </source>
</reference>
<gene>
    <name evidence="1" type="ORF">BJP34_06430</name>
</gene>
<sequence>MDIENFLPTFEYNPNNPNLPELSGQAQPGREQIKHILIGSPKTVRVTIYNLYSRGYAQVHEWSTPQPTGNPGEVISILSRYLLLD</sequence>
<dbReference type="AlphaFoldDB" id="A0A1D8TNE3"/>
<name>A0A1D8TNE3_9CYAN</name>
<dbReference type="KEGG" id="mpro:BJP34_06430"/>